<feature type="region of interest" description="Disordered" evidence="6">
    <location>
        <begin position="4154"/>
        <end position="4181"/>
    </location>
</feature>
<feature type="compositionally biased region" description="Basic and acidic residues" evidence="6">
    <location>
        <begin position="225"/>
        <end position="235"/>
    </location>
</feature>
<dbReference type="PROSITE" id="PS50024">
    <property type="entry name" value="SEA"/>
    <property type="match status" value="1"/>
</dbReference>
<organism evidence="10 11">
    <name type="scientific">Ranatra chinensis</name>
    <dbReference type="NCBI Taxonomy" id="642074"/>
    <lineage>
        <taxon>Eukaryota</taxon>
        <taxon>Metazoa</taxon>
        <taxon>Ecdysozoa</taxon>
        <taxon>Arthropoda</taxon>
        <taxon>Hexapoda</taxon>
        <taxon>Insecta</taxon>
        <taxon>Pterygota</taxon>
        <taxon>Neoptera</taxon>
        <taxon>Paraneoptera</taxon>
        <taxon>Hemiptera</taxon>
        <taxon>Heteroptera</taxon>
        <taxon>Panheteroptera</taxon>
        <taxon>Nepomorpha</taxon>
        <taxon>Nepidae</taxon>
        <taxon>Ranatrinae</taxon>
        <taxon>Ranatra</taxon>
    </lineage>
</organism>
<evidence type="ECO:0000256" key="7">
    <source>
        <dbReference type="SAM" id="Phobius"/>
    </source>
</evidence>
<evidence type="ECO:0000256" key="3">
    <source>
        <dbReference type="ARBA" id="ARBA00022737"/>
    </source>
</evidence>
<dbReference type="InterPro" id="IPR000742">
    <property type="entry name" value="EGF"/>
</dbReference>
<feature type="compositionally biased region" description="Basic and acidic residues" evidence="6">
    <location>
        <begin position="168"/>
        <end position="192"/>
    </location>
</feature>
<dbReference type="InterPro" id="IPR001881">
    <property type="entry name" value="EGF-like_Ca-bd_dom"/>
</dbReference>
<dbReference type="SUPFAM" id="SSF57196">
    <property type="entry name" value="EGF/Laminin"/>
    <property type="match status" value="1"/>
</dbReference>
<accession>A0ABD0ZJA8</accession>
<feature type="region of interest" description="Disordered" evidence="6">
    <location>
        <begin position="167"/>
        <end position="243"/>
    </location>
</feature>
<feature type="compositionally biased region" description="Polar residues" evidence="6">
    <location>
        <begin position="2012"/>
        <end position="2031"/>
    </location>
</feature>
<evidence type="ECO:0000256" key="6">
    <source>
        <dbReference type="SAM" id="MobiDB-lite"/>
    </source>
</evidence>
<dbReference type="Pfam" id="PF15950">
    <property type="entry name" value="DUF4758"/>
    <property type="match status" value="6"/>
</dbReference>
<dbReference type="Gene3D" id="2.10.25.10">
    <property type="entry name" value="Laminin"/>
    <property type="match status" value="1"/>
</dbReference>
<feature type="compositionally biased region" description="Low complexity" evidence="6">
    <location>
        <begin position="1723"/>
        <end position="1769"/>
    </location>
</feature>
<dbReference type="InterPro" id="IPR000152">
    <property type="entry name" value="EGF-type_Asp/Asn_hydroxyl_site"/>
</dbReference>
<keyword evidence="11" id="KW-1185">Reference proteome</keyword>
<feature type="compositionally biased region" description="Acidic residues" evidence="6">
    <location>
        <begin position="1501"/>
        <end position="1511"/>
    </location>
</feature>
<feature type="compositionally biased region" description="Low complexity" evidence="6">
    <location>
        <begin position="1937"/>
        <end position="1958"/>
    </location>
</feature>
<feature type="region of interest" description="Disordered" evidence="6">
    <location>
        <begin position="1044"/>
        <end position="1075"/>
    </location>
</feature>
<dbReference type="PROSITE" id="PS50026">
    <property type="entry name" value="EGF_3"/>
    <property type="match status" value="1"/>
</dbReference>
<feature type="compositionally biased region" description="Basic residues" evidence="6">
    <location>
        <begin position="2556"/>
        <end position="2569"/>
    </location>
</feature>
<feature type="compositionally biased region" description="Polar residues" evidence="6">
    <location>
        <begin position="4154"/>
        <end position="4176"/>
    </location>
</feature>
<dbReference type="EMBL" id="JBFDAA010000001">
    <property type="protein sequence ID" value="KAL1140858.1"/>
    <property type="molecule type" value="Genomic_DNA"/>
</dbReference>
<feature type="region of interest" description="Disordered" evidence="6">
    <location>
        <begin position="1690"/>
        <end position="2046"/>
    </location>
</feature>
<sequence length="5387" mass="592218">MFYENKKQETTEIGESEYLLKGGSKVERIKRDTGDVTVLSLEENGRFRESPLGVLSSTARTFVQDGATTEFATQILGTTVGRTYARLLSTGSRVFYDNVKPLAPSSTKQNAFLVFPTVPGYISPTPTQSSQVHYQTAIPIPAPLLVNPLPKEKQPISYNEIYENPTEALRKPTDEEKDHATRKEYSSKRTGEVVKPAKVRPDAGLPTFTVKNEFSPSGFGLPDPPESRKIEDPKKPRGGKGLFRGGVQIKNDFQKFDTVTYVGFADFTTTVGSTVIIFTPKTSAQNTGAVTSISGEATLMPEHASGPIATTASSFISHSANTAINAFEDQILNSDRTSKAFIPPVSEEKTSTEREPEPPTETEPPLPTTLGEIETPGIPIEEAEPTEPAPVEIQPSETFSIESEQTETFATVTLATGIMQTETPGRFATTTTLIFNSEDQPLGLVKSIGGTEAFNGTTTLFTSFLYGTVLNGAYTQLTQTASSIFYAVDETIDPTAVIESSSGATDQLETTENIEIGEPTEEVLPTSEDEVAPKPVTEPINQDHIVELDETDLIQPTNQVTQIIPTTVYKTFTYLTTFFIPEENGQTSTSVRSREVVSDEVVYVTTVLANEELESAKSITPTEVQESFATQTSEDTVIPIQAGISTVETPESYETTEAPITTVQEIQEELTHRQETTPHTNVEVETSPREETSPVTTETPAVSQPQTTPARPDDKPETHQTPPQLPETTPELPETSPGFVPLQITTESNLDSSSTTEEGAKEVELIFKTVYTTYTYLTTFFQESTTSVKSREVVVTNVLTSTVDNESVLKATTPAVEGLFDREDSLVASDIAPTKTIPPTNPTTDAQATVYESSSSSVDIDNELYATPSLDSQNPELKTYTYFTTVLVDGETIIESRTEVLPVEPTNVNVEISTAISEENNVVPASDHHAEAPLKSGGPKKKPVYGTIYRPKNTDVPNAEAFVENNFESPLQSSIDDAYTYDTTMSRDHRTSTTPYVDETTLPESDIKAREEELKKEALLAIGVTSADNGEVFETMITDITSSSSGGSYKIYDEPESDPNDQISSESNTEEIEPSFSPTLLLQTSFTTFTYFTTVYRGSSSNVVSRLETVTNVVTETVKPTELEARLSPEEATLPITYFTTFTYWTTLYKGTKTMVTSREETVSNIVTPVLPSLPTTDSIQMTETTALPTEMEISPTEISMEPTTFYTTYTYFTTSYIANETVINSHLETETNIVTPTPTSTEVLPTIQPNATITESEISDNSTSTTTTSEETQDLKPTGLISSIQNSEVNEGTTTLLNTNIYGTYIDDNYAQVLESSTEIITPTPTPTKVIDVNPTGIVSLNEGRVVDADGISTVFYTTKAVGTYIENLYAQIIESTSSIQIDEAKRTLLPSEHPSVTVIGTKSYRTGLVRLIEGSIVKDGTTTFYESKVIGTITNDRYAQIIESTSSFKVDVTSTNVPEIAPTATTSASEEIVPTISSTSPSPDVIESSISDTSTETTDAGDTESEEGKDDGAGGGRVRSRLSFTAKKNTFTPVFRPFASRQRPTFLPKKKTGDLATIVSRPSFTPTVTATPASKTGFGASKNRFASNRKPSTSSVLEIKPTSAGSRRFSRPRSTSGGFSSAGYRGRTSAGRIQPTVSSSPTSRRGGFNYRTSAPARFSSANPTSRPRIRPTLSSAGGRFFATATNSVDDVNSNDIGGTTAVTEDSELFSEEDEREPPTTVPSTTTESARRNNNPLLRFRRPPILQRQFTTTTTNKPTTAQPTPKKNNLLRRPDNRSPQAGGGPKARPASPVITARPRPRPVNNLFPPRSLLRKPSPADEAEEKEEDEKKEEELEEDDEIEDNEYEGSETSELQSSTTTEAAKSDRRGKAFNVVQIRPFARRPRAKRQADFGTRSYTSRYRRPTPKKTSIDYPDEPTKSVETQRQGRYNGRSRNTQRQQKQQETTQQQQPQPRVRPSPVNNAPRPQFTLRERSQTTASPRSNFRRPSSPSRRRGSSEAPPVQRPKAPRLKSQSTQSEATTFTRQNSGRKYNTRRPSSRSRSREAVTDLDTYTFSLSSFDGTITVTHKIPTEVTIPIINGKNTEYKNVITAKPSLETLGPHQYSTVAGKDGKPIIQLTSEITSTQPNGVVEITKFLVYETPTTSITFTPTLLRGRKTSFSHVIPSTVYDVVPEVSTVQPKLAANAPLANLLLSQLLLGNLGLQNTLNPLIGLNQPQVEATPITEFKTKTTTYVTTVTDHTSTVIPITFRGKPIQTTILDSSSRVITATEYITETVVTTPTPVPAINNQLNTLLLPALLQAQLLGQQQQPAVNPLLGTLQQLQNEQLNIQDKLIEDEPEQRFISRRRNNDDDEANFRDSDSLLDLDRSSAEHKSRKKAKIKVKHKADDLRHEETSLVTLYVSGKHPGEFSTVVSTVTLGDESSIRKREVKYAVPELNEYRVQISKTPELGGSFSDATDYITAAINDVDIESSEIETQSLESIIGDVSRFVTIEKSLNTGLAESYSHPSLTVNNHKSTGHFLLKSPAESAPDQRIGTPRSDNNVRVKRQAPEQTQLAKRRRVRVRVPVHRHSTDVDQLATSESQTEHEFRPQTISSPTEKTEFGRRKVKVIRKKITPEETTTENNNKVRIAVKRRRITDNRNTMPILHENSRGEETQKAANGTLGKRKRILVSRKRVIAPQTSSSGHKRRIIVTKKRPSPTRAMDENFENMSTVYQFQYNIPSEASGIEGNVKVSQMFLSDQIPTSHADDFDTAYSPNSDLGSLEPSVDIVNDAAVSFSPTPYISTIIKSSDFAKEHKTTEFSTTNIYDDQTTTSENKGHFTNTKFKKPSLSKPSFRSINFNSGSQEQILDSSPTTYAPHRSLIRRRKPTKVKHIIQESQLFNTPPHILEDRPPIEFDPDIADTASEPPISENPFEEKKIANEFGGLPKPVSTAAEAPDDNISERTTFQPHLETQTSEVTDQSDATTASIPFWEMDEIPPVEISDHEILTNNGESTVRNEAVTSKALNEVSTEPVFHEPEVETANNPQGSTTEKKVISDDRNEQSTTVKSMDEFYEYGSEDREENTTPNNNNNENQEDDKVSINEPETDKTREVDDVKEAVSEVVPTVDHVESDDVRKFESSYESQAVPVTVTKTLTTTRLRTFTYIVTRVSADEQFITSSTTVRPDIKTLVVTELLPASNNPASLVHVSIGLENALPSRRWKDNHLGSNPAKSVFTRNHLRIKLTSGDIVRRKYPHGTVLGSGRLGIEFNFLVRGIIYTCDDLRSDCTVGGFEGRARHGLATKVMSNGVEVIVAASQNQPQPTTGTVRILPTAPITLPPTTVTDHMLMLLPQESQKPHNEFVTKTYMTTYTYMTTFSEGGSTAVSSRERTVTNVITEEIQPSRTQPPPGEVTNHVTLTASPELTTGVYRTTYTYLNTLVDGELPLVVTSKKTVANTITEPPTLIQPSEVPVHDTNTYLSTVAFTRTLTDGERMKLISTKDVLTQVVITQSDYMPSKMEIKPTATTTDVTKTYFVTYTYYNTMLENGSTVVKSQVATSSDVVTETFTIRPTRTQQVHSSTKVSTNIQDGGQELSDPNKLLATKTYQTTFTYFTTLLQDSKTPSIIVKSRTKVVQNVVTEKVDTGSLETEYMNLLHTSAHKSPEPLSQSNEASKSQITPTKTTIVSPTTSLSPSVDDSSSNNVIKGSTIIYFDDEDQVDEINLLTKTSSLKRTTSQTTVSVTPSATTPLKNIPEFTATVLPPSTPPPDPPQDVKVPSVNNIPVADNQLPPGVVGVTHHEDHVNNLLHFGSLGINGLSALGPVFNAMAGLIQNNLIADKNKTETASKPSASPLIQYANGPARPPVSTPAIRSPIYIPVGGIGTSDSEASESQKVEGLNTFPDTNERTKPYSPGPNIEAALISGGIPISPGQVITTNSDVIIGKPGVHGPRPPVKQLKNDEVQGMKPPPLPGKPPFWPVRDQSRFPSVIIPHRIPPDYNPHLFKPLKDNDHHQGHKHQNPHKNVNYQNDFRTEHFGNNPKIPLDHVGTYNNPLANKNIFDEKEGTVQQNPHYIEMPNKNKFIFPNGGKISGHHFENPTKFHSINNQKFPGVFDNHFSGGDVPIDNPLIGVHHTGHIHHQLHNPLPPRVHYHETPDLRPPSIPLIPPKTYHRENNVPSVATNDPGNYSVSNEIPSNQNSYHGEQPPPPHPLLVNIQPSQVANVIIPHGSATAVIFKDEPDKHSQKGEIFNDPSPYPDAEVGMVGVAGLSTSDDGPHQAAHVPSNAVLVDIQVSPHLAHPFNKPSGFKTPLHGHVLHDNTNQNRPPNYPHEDNTRIDYLSPPHLPTSSLTVSDPSYGEDSAENQSEDYLLNDQLETEGGEVIQESKTRPLRPGQLPIELLKKPVTSMPLDVKEDVYFDVKVTTRKPESVYTDLNYSSPLGDIKYSVVNSKPVKLDSQNSNINHPPIINGKPAVNPFSDSSQATVSIGHKTELKPNVDDRIHSGIPKFEQESPTFPPKNRDDTENSTSGAPFDNTIATMNIDERPPLPTFETPSQSVNYETPLINLVGGSSPRPFSKQQVAANFDRNSHDDTVVGMSPPPPVTRRPPFPFRQRPPPPYKFEVPRPGPAASFFETERPPPPPPPTEVLSPPEPIAEEYFSTSKPKRPPNVAIFDSKNTLSSTTAVPERLNPVIGDSLTVEDSPHKSDAVGAESNAVSNNVNTENPPIALKPDIVALHVDKDHEIISPTEVKRPPIMATWIDSIIVGSESSVTDDSPSKSTEILNGGTTKVLISSGTTTIFGNLFTPSKSVIKPTKTTNRFRTSISILVDPTYDKSSIEKMSTRKNDGKSTDAETKVTRVVDTIETHSPTKILVTHTKTLTVTTTESTVVRSNGKPSTHTVILTKTMTSTVLDTVTEIRTLVRPTSILSTVTTTVSQIATAVVYPTSLIAEEKNDYADANNDRKNEIGPQENDSILVLMTDKNTGEPIVPNYGGEEITDIEGIEESNEVSPNVLLGGIFTKQPSDSGCQPGCDAGRNEVCQKINNIMRCICRPGFARMFPDRPCKPTYTYSLSLPIVKFGKDSVQLLPDFKEMSPDNYQSLIEMTKEGLDRMVMQSELRDIYHGLAVTGFQTQGRGTYRNVQFNIQLSENINETRLEDILKEYLQTSNFSLGGSEIYSSRDKLQQLRAEDYDECTDSNYHDCSKNAHCFNLRGTYTCSCKEGFTDLSQNTLFPGRVCSVLLLILLLIGACLIVLLIVCLMMSCMRRRPHKSNSPLRPPGFRPRPLQSDKRAMISIDTSSEASMDNTPPPYIKQGSRCASRKPSNSTSHSHECIPKKSQSPIRKPSTGALVSAGFEVSATVGRPKEIDDAYATEPHTDLGERAFSTIRTAESSIILDIPPPPTLEAELLDSTKVDLL</sequence>
<dbReference type="InterPro" id="IPR000082">
    <property type="entry name" value="SEA_dom"/>
</dbReference>
<feature type="compositionally biased region" description="Low complexity" evidence="6">
    <location>
        <begin position="1474"/>
        <end position="1500"/>
    </location>
</feature>
<feature type="compositionally biased region" description="Low complexity" evidence="6">
    <location>
        <begin position="1253"/>
        <end position="1271"/>
    </location>
</feature>
<feature type="compositionally biased region" description="Polar residues" evidence="6">
    <location>
        <begin position="3643"/>
        <end position="3654"/>
    </location>
</feature>
<feature type="compositionally biased region" description="Acidic residues" evidence="6">
    <location>
        <begin position="1706"/>
        <end position="1717"/>
    </location>
</feature>
<keyword evidence="1 5" id="KW-0245">EGF-like domain</keyword>
<keyword evidence="3" id="KW-0677">Repeat</keyword>
<feature type="compositionally biased region" description="Acidic residues" evidence="6">
    <location>
        <begin position="1821"/>
        <end position="1851"/>
    </location>
</feature>
<feature type="compositionally biased region" description="Low complexity" evidence="6">
    <location>
        <begin position="3655"/>
        <end position="3677"/>
    </location>
</feature>
<feature type="compositionally biased region" description="Basic residues" evidence="6">
    <location>
        <begin position="2032"/>
        <end position="2041"/>
    </location>
</feature>
<feature type="region of interest" description="Disordered" evidence="6">
    <location>
        <begin position="1466"/>
        <end position="1523"/>
    </location>
</feature>
<keyword evidence="7" id="KW-1133">Transmembrane helix</keyword>
<feature type="compositionally biased region" description="Polar residues" evidence="6">
    <location>
        <begin position="693"/>
        <end position="709"/>
    </location>
</feature>
<comment type="caution">
    <text evidence="5">Lacks conserved residue(s) required for the propagation of feature annotation.</text>
</comment>
<feature type="domain" description="EGF-like" evidence="9">
    <location>
        <begin position="5161"/>
        <end position="5200"/>
    </location>
</feature>
<keyword evidence="4" id="KW-1015">Disulfide bond</keyword>
<evidence type="ECO:0000256" key="1">
    <source>
        <dbReference type="ARBA" id="ARBA00022536"/>
    </source>
</evidence>
<keyword evidence="7" id="KW-0812">Transmembrane</keyword>
<feature type="region of interest" description="Disordered" evidence="6">
    <location>
        <begin position="4462"/>
        <end position="4507"/>
    </location>
</feature>
<dbReference type="Proteomes" id="UP001558652">
    <property type="component" value="Unassembled WGS sequence"/>
</dbReference>
<dbReference type="Pfam" id="PF07645">
    <property type="entry name" value="EGF_CA"/>
    <property type="match status" value="1"/>
</dbReference>
<dbReference type="PANTHER" id="PTHR39072:SF2">
    <property type="match status" value="1"/>
</dbReference>
<feature type="compositionally biased region" description="Low complexity" evidence="6">
    <location>
        <begin position="719"/>
        <end position="735"/>
    </location>
</feature>
<dbReference type="InterPro" id="IPR049883">
    <property type="entry name" value="NOTCH1_EGF-like"/>
</dbReference>
<feature type="compositionally biased region" description="Basic and acidic residues" evidence="6">
    <location>
        <begin position="3077"/>
        <end position="3094"/>
    </location>
</feature>
<feature type="region of interest" description="Disordered" evidence="6">
    <location>
        <begin position="5239"/>
        <end position="5317"/>
    </location>
</feature>
<feature type="region of interest" description="Disordered" evidence="6">
    <location>
        <begin position="338"/>
        <end position="371"/>
    </location>
</feature>
<evidence type="ECO:0000259" key="8">
    <source>
        <dbReference type="PROSITE" id="PS50024"/>
    </source>
</evidence>
<feature type="region of interest" description="Disordered" evidence="6">
    <location>
        <begin position="832"/>
        <end position="853"/>
    </location>
</feature>
<dbReference type="FunFam" id="2.10.25.10:FF:000038">
    <property type="entry name" value="Fibrillin 2"/>
    <property type="match status" value="1"/>
</dbReference>
<feature type="compositionally biased region" description="Pro residues" evidence="6">
    <location>
        <begin position="4570"/>
        <end position="4581"/>
    </location>
</feature>
<proteinExistence type="predicted"/>
<feature type="transmembrane region" description="Helical" evidence="7">
    <location>
        <begin position="5210"/>
        <end position="5232"/>
    </location>
</feature>
<feature type="compositionally biased region" description="Basic and acidic residues" evidence="6">
    <location>
        <begin position="346"/>
        <end position="357"/>
    </location>
</feature>
<feature type="region of interest" description="Disordered" evidence="6">
    <location>
        <begin position="1251"/>
        <end position="1275"/>
    </location>
</feature>
<feature type="compositionally biased region" description="Low complexity" evidence="6">
    <location>
        <begin position="1980"/>
        <end position="1991"/>
    </location>
</feature>
<comment type="caution">
    <text evidence="10">The sequence shown here is derived from an EMBL/GenBank/DDBJ whole genome shotgun (WGS) entry which is preliminary data.</text>
</comment>
<feature type="region of interest" description="Disordered" evidence="6">
    <location>
        <begin position="3637"/>
        <end position="3677"/>
    </location>
</feature>
<dbReference type="PANTHER" id="PTHR39072">
    <property type="entry name" value="RE48511P"/>
    <property type="match status" value="1"/>
</dbReference>
<evidence type="ECO:0000313" key="11">
    <source>
        <dbReference type="Proteomes" id="UP001558652"/>
    </source>
</evidence>
<feature type="domain" description="SEA" evidence="8">
    <location>
        <begin position="5037"/>
        <end position="5164"/>
    </location>
</feature>
<evidence type="ECO:0000256" key="4">
    <source>
        <dbReference type="ARBA" id="ARBA00023157"/>
    </source>
</evidence>
<evidence type="ECO:0000313" key="10">
    <source>
        <dbReference type="EMBL" id="KAL1140858.1"/>
    </source>
</evidence>
<feature type="compositionally biased region" description="Polar residues" evidence="6">
    <location>
        <begin position="1567"/>
        <end position="1576"/>
    </location>
</feature>
<keyword evidence="7" id="KW-0472">Membrane</keyword>
<feature type="compositionally biased region" description="Basic and acidic residues" evidence="6">
    <location>
        <begin position="4462"/>
        <end position="4475"/>
    </location>
</feature>
<feature type="region of interest" description="Disordered" evidence="6">
    <location>
        <begin position="3823"/>
        <end position="3842"/>
    </location>
</feature>
<feature type="compositionally biased region" description="Basic and acidic residues" evidence="6">
    <location>
        <begin position="3031"/>
        <end position="3042"/>
    </location>
</feature>
<gene>
    <name evidence="10" type="ORF">AAG570_000786</name>
</gene>
<keyword evidence="2" id="KW-0732">Signal</keyword>
<feature type="compositionally biased region" description="Polar residues" evidence="6">
    <location>
        <begin position="1690"/>
        <end position="1705"/>
    </location>
</feature>
<evidence type="ECO:0000259" key="9">
    <source>
        <dbReference type="PROSITE" id="PS50026"/>
    </source>
</evidence>
<evidence type="ECO:0000256" key="2">
    <source>
        <dbReference type="ARBA" id="ARBA00022729"/>
    </source>
</evidence>
<feature type="region of interest" description="Disordered" evidence="6">
    <location>
        <begin position="4282"/>
        <end position="4337"/>
    </location>
</feature>
<name>A0ABD0ZJA8_9HEMI</name>
<feature type="region of interest" description="Disordered" evidence="6">
    <location>
        <begin position="2524"/>
        <end position="2603"/>
    </location>
</feature>
<feature type="compositionally biased region" description="Polar residues" evidence="6">
    <location>
        <begin position="1586"/>
        <end position="1598"/>
    </location>
</feature>
<evidence type="ECO:0000256" key="5">
    <source>
        <dbReference type="PROSITE-ProRule" id="PRU00076"/>
    </source>
</evidence>
<dbReference type="PROSITE" id="PS00010">
    <property type="entry name" value="ASX_HYDROXYL"/>
    <property type="match status" value="1"/>
</dbReference>
<feature type="compositionally biased region" description="Polar residues" evidence="6">
    <location>
        <begin position="5266"/>
        <end position="5276"/>
    </location>
</feature>
<feature type="region of interest" description="Disordered" evidence="6">
    <location>
        <begin position="3007"/>
        <end position="3094"/>
    </location>
</feature>
<dbReference type="SMART" id="SM00181">
    <property type="entry name" value="EGF"/>
    <property type="match status" value="2"/>
</dbReference>
<protein>
    <submittedName>
        <fullName evidence="10">Uncharacterized protein</fullName>
    </submittedName>
</protein>
<dbReference type="InterPro" id="IPR031866">
    <property type="entry name" value="DUF4758"/>
</dbReference>
<feature type="region of interest" description="Disordered" evidence="6">
    <location>
        <begin position="1567"/>
        <end position="1678"/>
    </location>
</feature>
<dbReference type="InterPro" id="IPR018097">
    <property type="entry name" value="EGF_Ca-bd_CS"/>
</dbReference>
<feature type="region of interest" description="Disordered" evidence="6">
    <location>
        <begin position="669"/>
        <end position="741"/>
    </location>
</feature>
<feature type="region of interest" description="Disordered" evidence="6">
    <location>
        <begin position="4561"/>
        <end position="4581"/>
    </location>
</feature>
<dbReference type="PROSITE" id="PS01187">
    <property type="entry name" value="EGF_CA"/>
    <property type="match status" value="1"/>
</dbReference>
<dbReference type="CDD" id="cd00054">
    <property type="entry name" value="EGF_CA"/>
    <property type="match status" value="1"/>
</dbReference>
<dbReference type="SMART" id="SM00179">
    <property type="entry name" value="EGF_CA"/>
    <property type="match status" value="1"/>
</dbReference>
<feature type="compositionally biased region" description="Low complexity" evidence="6">
    <location>
        <begin position="833"/>
        <end position="844"/>
    </location>
</feature>
<feature type="compositionally biased region" description="Low complexity" evidence="6">
    <location>
        <begin position="1852"/>
        <end position="1862"/>
    </location>
</feature>
<reference evidence="10 11" key="1">
    <citation type="submission" date="2024-07" db="EMBL/GenBank/DDBJ databases">
        <title>Chromosome-level genome assembly of the water stick insect Ranatra chinensis (Heteroptera: Nepidae).</title>
        <authorList>
            <person name="Liu X."/>
        </authorList>
    </citation>
    <scope>NUCLEOTIDE SEQUENCE [LARGE SCALE GENOMIC DNA]</scope>
    <source>
        <strain evidence="10">Cailab_2021Rc</strain>
        <tissue evidence="10">Muscle</tissue>
    </source>
</reference>